<dbReference type="KEGG" id="spu:115926354"/>
<keyword evidence="1 6" id="KW-0245">EGF-like domain</keyword>
<evidence type="ECO:0000256" key="1">
    <source>
        <dbReference type="ARBA" id="ARBA00022536"/>
    </source>
</evidence>
<name>A0A7M7P857_STRPU</name>
<keyword evidence="2" id="KW-0732">Signal</keyword>
<dbReference type="OMA" id="WILPSHI"/>
<evidence type="ECO:0000256" key="5">
    <source>
        <dbReference type="ARBA" id="ARBA00023180"/>
    </source>
</evidence>
<accession>A0A7M7P857</accession>
<dbReference type="SMART" id="SM00181">
    <property type="entry name" value="EGF"/>
    <property type="match status" value="4"/>
</dbReference>
<dbReference type="SMART" id="SM00179">
    <property type="entry name" value="EGF_CA"/>
    <property type="match status" value="4"/>
</dbReference>
<feature type="disulfide bond" evidence="6">
    <location>
        <begin position="147"/>
        <end position="156"/>
    </location>
</feature>
<dbReference type="GeneID" id="115926354"/>
<dbReference type="GO" id="GO:0007157">
    <property type="term" value="P:heterophilic cell-cell adhesion via plasma membrane cell adhesion molecules"/>
    <property type="evidence" value="ECO:0000318"/>
    <property type="project" value="GO_Central"/>
</dbReference>
<keyword evidence="5" id="KW-0325">Glycoprotein</keyword>
<proteinExistence type="predicted"/>
<keyword evidence="3" id="KW-0677">Repeat</keyword>
<dbReference type="GeneID" id="105441098"/>
<evidence type="ECO:0000313" key="10">
    <source>
        <dbReference type="EnsemblMetazoa" id="XP_030846849"/>
    </source>
</evidence>
<keyword evidence="8" id="KW-0812">Transmembrane</keyword>
<organism evidence="10 11">
    <name type="scientific">Strongylocentrotus purpuratus</name>
    <name type="common">Purple sea urchin</name>
    <dbReference type="NCBI Taxonomy" id="7668"/>
    <lineage>
        <taxon>Eukaryota</taxon>
        <taxon>Metazoa</taxon>
        <taxon>Echinodermata</taxon>
        <taxon>Eleutherozoa</taxon>
        <taxon>Echinozoa</taxon>
        <taxon>Echinoidea</taxon>
        <taxon>Euechinoidea</taxon>
        <taxon>Echinacea</taxon>
        <taxon>Camarodonta</taxon>
        <taxon>Echinidea</taxon>
        <taxon>Strongylocentrotidae</taxon>
        <taxon>Strongylocentrotus</taxon>
    </lineage>
</organism>
<feature type="domain" description="EGF-like" evidence="9">
    <location>
        <begin position="120"/>
        <end position="157"/>
    </location>
</feature>
<feature type="compositionally biased region" description="Polar residues" evidence="7">
    <location>
        <begin position="198"/>
        <end position="225"/>
    </location>
</feature>
<evidence type="ECO:0000256" key="3">
    <source>
        <dbReference type="ARBA" id="ARBA00022737"/>
    </source>
</evidence>
<evidence type="ECO:0000256" key="7">
    <source>
        <dbReference type="SAM" id="MobiDB-lite"/>
    </source>
</evidence>
<dbReference type="GO" id="GO:0048863">
    <property type="term" value="P:stem cell differentiation"/>
    <property type="evidence" value="ECO:0007669"/>
    <property type="project" value="UniProtKB-ARBA"/>
</dbReference>
<dbReference type="GO" id="GO:0019904">
    <property type="term" value="F:protein domain specific binding"/>
    <property type="evidence" value="ECO:0007669"/>
    <property type="project" value="UniProtKB-ARBA"/>
</dbReference>
<dbReference type="RefSeq" id="XP_030846843.1">
    <property type="nucleotide sequence ID" value="XM_030990983.1"/>
</dbReference>
<feature type="domain" description="EGF-like" evidence="9">
    <location>
        <begin position="79"/>
        <end position="115"/>
    </location>
</feature>
<evidence type="ECO:0000256" key="2">
    <source>
        <dbReference type="ARBA" id="ARBA00022729"/>
    </source>
</evidence>
<dbReference type="InterPro" id="IPR001881">
    <property type="entry name" value="EGF-like_Ca-bd_dom"/>
</dbReference>
<dbReference type="CDD" id="cd00054">
    <property type="entry name" value="EGF_CA"/>
    <property type="match status" value="4"/>
</dbReference>
<reference evidence="11" key="1">
    <citation type="submission" date="2015-02" db="EMBL/GenBank/DDBJ databases">
        <title>Genome sequencing for Strongylocentrotus purpuratus.</title>
        <authorList>
            <person name="Murali S."/>
            <person name="Liu Y."/>
            <person name="Vee V."/>
            <person name="English A."/>
            <person name="Wang M."/>
            <person name="Skinner E."/>
            <person name="Han Y."/>
            <person name="Muzny D.M."/>
            <person name="Worley K.C."/>
            <person name="Gibbs R.A."/>
        </authorList>
    </citation>
    <scope>NUCLEOTIDE SEQUENCE</scope>
</reference>
<dbReference type="InterPro" id="IPR000152">
    <property type="entry name" value="EGF-type_Asp/Asn_hydroxyl_site"/>
</dbReference>
<dbReference type="FunFam" id="2.10.25.10:FF:000012">
    <property type="entry name" value="Delta-like protein"/>
    <property type="match status" value="1"/>
</dbReference>
<dbReference type="GO" id="GO:0035282">
    <property type="term" value="P:segmentation"/>
    <property type="evidence" value="ECO:0007669"/>
    <property type="project" value="UniProtKB-ARBA"/>
</dbReference>
<feature type="region of interest" description="Disordered" evidence="7">
    <location>
        <begin position="196"/>
        <end position="229"/>
    </location>
</feature>
<dbReference type="InterPro" id="IPR000742">
    <property type="entry name" value="EGF"/>
</dbReference>
<evidence type="ECO:0000256" key="6">
    <source>
        <dbReference type="PROSITE-ProRule" id="PRU00076"/>
    </source>
</evidence>
<protein>
    <recommendedName>
        <fullName evidence="9">EGF-like domain-containing protein</fullName>
    </recommendedName>
</protein>
<dbReference type="FunFam" id="2.10.25.10:FF:000423">
    <property type="entry name" value="Neurogenic locus notch homolog protein 2"/>
    <property type="match status" value="1"/>
</dbReference>
<dbReference type="PROSITE" id="PS00010">
    <property type="entry name" value="ASX_HYDROXYL"/>
    <property type="match status" value="1"/>
</dbReference>
<evidence type="ECO:0000256" key="8">
    <source>
        <dbReference type="SAM" id="Phobius"/>
    </source>
</evidence>
<dbReference type="GO" id="GO:0030097">
    <property type="term" value="P:hemopoiesis"/>
    <property type="evidence" value="ECO:0007669"/>
    <property type="project" value="UniProtKB-ARBA"/>
</dbReference>
<dbReference type="PROSITE" id="PS01186">
    <property type="entry name" value="EGF_2"/>
    <property type="match status" value="3"/>
</dbReference>
<dbReference type="GO" id="GO:0005509">
    <property type="term" value="F:calcium ion binding"/>
    <property type="evidence" value="ECO:0007669"/>
    <property type="project" value="InterPro"/>
</dbReference>
<reference evidence="10" key="2">
    <citation type="submission" date="2021-01" db="UniProtKB">
        <authorList>
            <consortium name="EnsemblMetazoa"/>
        </authorList>
    </citation>
    <scope>IDENTIFICATION</scope>
</reference>
<dbReference type="PROSITE" id="PS50026">
    <property type="entry name" value="EGF_3"/>
    <property type="match status" value="4"/>
</dbReference>
<dbReference type="SUPFAM" id="SSF57196">
    <property type="entry name" value="EGF/Laminin"/>
    <property type="match status" value="4"/>
</dbReference>
<dbReference type="PANTHER" id="PTHR24049:SF22">
    <property type="entry name" value="DROSOPHILA CRUMBS HOMOLOG"/>
    <property type="match status" value="1"/>
</dbReference>
<dbReference type="Gene3D" id="2.10.25.10">
    <property type="entry name" value="Laminin"/>
    <property type="match status" value="4"/>
</dbReference>
<dbReference type="GO" id="GO:0009952">
    <property type="term" value="P:anterior/posterior pattern specification"/>
    <property type="evidence" value="ECO:0007669"/>
    <property type="project" value="UniProtKB-ARBA"/>
</dbReference>
<evidence type="ECO:0000313" key="11">
    <source>
        <dbReference type="Proteomes" id="UP000007110"/>
    </source>
</evidence>
<dbReference type="KEGG" id="spu:105441098"/>
<feature type="domain" description="EGF-like" evidence="9">
    <location>
        <begin position="159"/>
        <end position="195"/>
    </location>
</feature>
<keyword evidence="4 6" id="KW-1015">Disulfide bond</keyword>
<comment type="caution">
    <text evidence="6">Lacks conserved residue(s) required for the propagation of feature annotation.</text>
</comment>
<dbReference type="GO" id="GO:0048646">
    <property type="term" value="P:anatomical structure formation involved in morphogenesis"/>
    <property type="evidence" value="ECO:0007669"/>
    <property type="project" value="UniProtKB-ARBA"/>
</dbReference>
<dbReference type="InterPro" id="IPR051022">
    <property type="entry name" value="Notch_Cell-Fate_Det"/>
</dbReference>
<dbReference type="PANTHER" id="PTHR24049">
    <property type="entry name" value="CRUMBS FAMILY MEMBER"/>
    <property type="match status" value="1"/>
</dbReference>
<keyword evidence="8" id="KW-1133">Transmembrane helix</keyword>
<evidence type="ECO:0000259" key="9">
    <source>
        <dbReference type="PROSITE" id="PS50026"/>
    </source>
</evidence>
<dbReference type="PROSITE" id="PS00022">
    <property type="entry name" value="EGF_1"/>
    <property type="match status" value="4"/>
</dbReference>
<dbReference type="InParanoid" id="A0A7M7P857"/>
<evidence type="ECO:0000256" key="4">
    <source>
        <dbReference type="ARBA" id="ARBA00023157"/>
    </source>
</evidence>
<sequence length="311" mass="32762">MCKWVPGSYWGKNDCSTVLGKGCIEADKTSLAVDQCLSNPCQNGGSCQSSPSENPPFSCDCSSGYTGQFCETNPITIAPDGLCSPGQCMNGGTCVSVVGLSYCDCTVGFEGEYCEQPITTTNACASMPCLYGGSCIIGLDSFISCMCQSGFTGSMCEEAINECTSNPCLNGGTCIDGQALFICLCSNEYNGTRCEELGQSNPPTTTKSPTVATEMPSSRSTTRINGPSPPEISGITLGQIAAISSGLAVLILFTAVVWIAVCIRLQKESGKKPERPLSMISQPHSFKDPPTLDLEMQEINQSRGNEIHVLS</sequence>
<dbReference type="Pfam" id="PF00008">
    <property type="entry name" value="EGF"/>
    <property type="match status" value="4"/>
</dbReference>
<dbReference type="AlphaFoldDB" id="A0A7M7P857"/>
<dbReference type="GO" id="GO:0045197">
    <property type="term" value="P:establishment or maintenance of epithelial cell apical/basal polarity"/>
    <property type="evidence" value="ECO:0000318"/>
    <property type="project" value="GO_Central"/>
</dbReference>
<dbReference type="EnsemblMetazoa" id="XM_030990989">
    <property type="protein sequence ID" value="XP_030846849"/>
    <property type="gene ID" value="LOC105441098"/>
</dbReference>
<feature type="domain" description="EGF-like" evidence="9">
    <location>
        <begin position="32"/>
        <end position="71"/>
    </location>
</feature>
<keyword evidence="11" id="KW-1185">Reference proteome</keyword>
<feature type="disulfide bond" evidence="6">
    <location>
        <begin position="61"/>
        <end position="70"/>
    </location>
</feature>
<dbReference type="FunFam" id="2.10.25.10:FF:000122">
    <property type="entry name" value="Protein crumbs homolog 2"/>
    <property type="match status" value="1"/>
</dbReference>
<keyword evidence="8" id="KW-0472">Membrane</keyword>
<feature type="transmembrane region" description="Helical" evidence="8">
    <location>
        <begin position="240"/>
        <end position="265"/>
    </location>
</feature>
<feature type="disulfide bond" evidence="6">
    <location>
        <begin position="105"/>
        <end position="114"/>
    </location>
</feature>
<dbReference type="EnsemblMetazoa" id="XM_030990983">
    <property type="protein sequence ID" value="XP_030846843"/>
    <property type="gene ID" value="LOC115926354"/>
</dbReference>
<dbReference type="GO" id="GO:0032991">
    <property type="term" value="C:protein-containing complex"/>
    <property type="evidence" value="ECO:0000318"/>
    <property type="project" value="GO_Central"/>
</dbReference>
<dbReference type="Proteomes" id="UP000007110">
    <property type="component" value="Unassembled WGS sequence"/>
</dbReference>
<dbReference type="OrthoDB" id="2121937at2759"/>
<dbReference type="RefSeq" id="XP_030846849.1">
    <property type="nucleotide sequence ID" value="XM_030990989.1"/>
</dbReference>
<feature type="disulfide bond" evidence="6">
    <location>
        <begin position="185"/>
        <end position="194"/>
    </location>
</feature>
<dbReference type="PRINTS" id="PR00010">
    <property type="entry name" value="EGFBLOOD"/>
</dbReference>
<dbReference type="GO" id="GO:0005886">
    <property type="term" value="C:plasma membrane"/>
    <property type="evidence" value="ECO:0000318"/>
    <property type="project" value="GO_Central"/>
</dbReference>